<sequence length="260" mass="28867">MVALDIKEEEEEKGQGERREKKKDRAMDISVVLKKPKSPDDMMDLGNDGEGGPAEEGTGSKSEGNYDADDEDETVGKSANIDVAEGQGSESTVKTEHVDEHEMDIETDEERRGRKRKSDIRNNSDDDEDTDPKSRKMRKVNSEDKDGMDIADDVSKIVLPPHDRLAILWLPQKLGLKNDPTELEDDLSKPDSDTYFVARNSRSINAHTRTSTVVYSQRNGANAVCGKQCGIWKMSSWTGYVSDLQIDKKSCANANPSTEG</sequence>
<dbReference type="OrthoDB" id="5339560at2759"/>
<dbReference type="EMBL" id="SAEB01000003">
    <property type="protein sequence ID" value="RVD88346.1"/>
    <property type="molecule type" value="Genomic_DNA"/>
</dbReference>
<evidence type="ECO:0000313" key="3">
    <source>
        <dbReference type="Proteomes" id="UP000283090"/>
    </source>
</evidence>
<reference evidence="2 3" key="1">
    <citation type="submission" date="2019-01" db="EMBL/GenBank/DDBJ databases">
        <title>Intercellular communication is required for trap formation in the nematode-trapping fungus Duddingtonia flagrans.</title>
        <authorList>
            <person name="Youssar L."/>
            <person name="Wernet V."/>
            <person name="Hensel N."/>
            <person name="Hildebrandt H.-G."/>
            <person name="Fischer R."/>
        </authorList>
    </citation>
    <scope>NUCLEOTIDE SEQUENCE [LARGE SCALE GENOMIC DNA]</scope>
    <source>
        <strain evidence="2 3">CBS H-5679</strain>
    </source>
</reference>
<evidence type="ECO:0000256" key="1">
    <source>
        <dbReference type="SAM" id="MobiDB-lite"/>
    </source>
</evidence>
<proteinExistence type="predicted"/>
<keyword evidence="3" id="KW-1185">Reference proteome</keyword>
<comment type="caution">
    <text evidence="2">The sequence shown here is derived from an EMBL/GenBank/DDBJ whole genome shotgun (WGS) entry which is preliminary data.</text>
</comment>
<dbReference type="GeneID" id="93584846"/>
<dbReference type="Proteomes" id="UP000283090">
    <property type="component" value="Unassembled WGS sequence"/>
</dbReference>
<gene>
    <name evidence="2" type="ORF">DFL_002535</name>
</gene>
<dbReference type="VEuPathDB" id="FungiDB:DFL_002535"/>
<name>A0A437AB69_ARTFL</name>
<protein>
    <submittedName>
        <fullName evidence="2">Uncharacterized protein</fullName>
    </submittedName>
</protein>
<dbReference type="AlphaFoldDB" id="A0A437AB69"/>
<feature type="region of interest" description="Disordered" evidence="1">
    <location>
        <begin position="1"/>
        <end position="147"/>
    </location>
</feature>
<organism evidence="2 3">
    <name type="scientific">Arthrobotrys flagrans</name>
    <name type="common">Nematode-trapping fungus</name>
    <name type="synonym">Trichothecium flagrans</name>
    <dbReference type="NCBI Taxonomy" id="97331"/>
    <lineage>
        <taxon>Eukaryota</taxon>
        <taxon>Fungi</taxon>
        <taxon>Dikarya</taxon>
        <taxon>Ascomycota</taxon>
        <taxon>Pezizomycotina</taxon>
        <taxon>Orbiliomycetes</taxon>
        <taxon>Orbiliales</taxon>
        <taxon>Orbiliaceae</taxon>
        <taxon>Arthrobotrys</taxon>
    </lineage>
</organism>
<dbReference type="RefSeq" id="XP_067493890.1">
    <property type="nucleotide sequence ID" value="XM_067631335.1"/>
</dbReference>
<evidence type="ECO:0000313" key="2">
    <source>
        <dbReference type="EMBL" id="RVD88346.1"/>
    </source>
</evidence>
<accession>A0A437AB69</accession>
<feature type="compositionally biased region" description="Basic and acidic residues" evidence="1">
    <location>
        <begin position="13"/>
        <end position="27"/>
    </location>
</feature>